<comment type="similarity">
    <text evidence="5 7">Belongs to the DEAD box helicase family.</text>
</comment>
<dbReference type="SMART" id="SM00490">
    <property type="entry name" value="HELICc"/>
    <property type="match status" value="1"/>
</dbReference>
<evidence type="ECO:0000259" key="9">
    <source>
        <dbReference type="PROSITE" id="PS51192"/>
    </source>
</evidence>
<feature type="compositionally biased region" description="Basic residues" evidence="8">
    <location>
        <begin position="539"/>
        <end position="553"/>
    </location>
</feature>
<dbReference type="GO" id="GO:0004386">
    <property type="term" value="F:helicase activity"/>
    <property type="evidence" value="ECO:0007669"/>
    <property type="project" value="UniProtKB-KW"/>
</dbReference>
<dbReference type="InterPro" id="IPR014014">
    <property type="entry name" value="RNA_helicase_DEAD_Q_motif"/>
</dbReference>
<feature type="short sequence motif" description="Q motif" evidence="6">
    <location>
        <begin position="2"/>
        <end position="30"/>
    </location>
</feature>
<evidence type="ECO:0000256" key="6">
    <source>
        <dbReference type="PROSITE-ProRule" id="PRU00552"/>
    </source>
</evidence>
<dbReference type="InterPro" id="IPR050079">
    <property type="entry name" value="DEAD_box_RNA_helicase"/>
</dbReference>
<dbReference type="PROSITE" id="PS51195">
    <property type="entry name" value="Q_MOTIF"/>
    <property type="match status" value="1"/>
</dbReference>
<dbReference type="PROSITE" id="PS00039">
    <property type="entry name" value="DEAD_ATP_HELICASE"/>
    <property type="match status" value="1"/>
</dbReference>
<dbReference type="PANTHER" id="PTHR47959:SF13">
    <property type="entry name" value="ATP-DEPENDENT RNA HELICASE RHLE"/>
    <property type="match status" value="1"/>
</dbReference>
<dbReference type="Pfam" id="PF00271">
    <property type="entry name" value="Helicase_C"/>
    <property type="match status" value="1"/>
</dbReference>
<evidence type="ECO:0000256" key="7">
    <source>
        <dbReference type="RuleBase" id="RU000492"/>
    </source>
</evidence>
<keyword evidence="4 7" id="KW-0067">ATP-binding</keyword>
<feature type="domain" description="DEAD-box RNA helicase Q" evidence="11">
    <location>
        <begin position="2"/>
        <end position="30"/>
    </location>
</feature>
<feature type="domain" description="Helicase ATP-binding" evidence="9">
    <location>
        <begin position="34"/>
        <end position="205"/>
    </location>
</feature>
<keyword evidence="2 7" id="KW-0378">Hydrolase</keyword>
<dbReference type="InterPro" id="IPR012677">
    <property type="entry name" value="Nucleotide-bd_a/b_plait_sf"/>
</dbReference>
<dbReference type="InterPro" id="IPR044742">
    <property type="entry name" value="DEAD/DEAH_RhlB"/>
</dbReference>
<dbReference type="InterPro" id="IPR000629">
    <property type="entry name" value="RNA-helicase_DEAD-box_CS"/>
</dbReference>
<dbReference type="CDD" id="cd00268">
    <property type="entry name" value="DEADc"/>
    <property type="match status" value="1"/>
</dbReference>
<dbReference type="PROSITE" id="PS51192">
    <property type="entry name" value="HELICASE_ATP_BIND_1"/>
    <property type="match status" value="1"/>
</dbReference>
<evidence type="ECO:0000256" key="8">
    <source>
        <dbReference type="SAM" id="MobiDB-lite"/>
    </source>
</evidence>
<evidence type="ECO:0000256" key="1">
    <source>
        <dbReference type="ARBA" id="ARBA00022741"/>
    </source>
</evidence>
<dbReference type="Pfam" id="PF03880">
    <property type="entry name" value="DbpA"/>
    <property type="match status" value="1"/>
</dbReference>
<feature type="compositionally biased region" description="Basic residues" evidence="8">
    <location>
        <begin position="567"/>
        <end position="588"/>
    </location>
</feature>
<accession>A0ABT6FUX1</accession>
<dbReference type="InterPro" id="IPR001650">
    <property type="entry name" value="Helicase_C-like"/>
</dbReference>
<protein>
    <submittedName>
        <fullName evidence="12">DEAD/DEAH box helicase</fullName>
    </submittedName>
</protein>
<organism evidence="12 13">
    <name type="scientific">Galbibacter pacificus</name>
    <dbReference type="NCBI Taxonomy" id="2996052"/>
    <lineage>
        <taxon>Bacteria</taxon>
        <taxon>Pseudomonadati</taxon>
        <taxon>Bacteroidota</taxon>
        <taxon>Flavobacteriia</taxon>
        <taxon>Flavobacteriales</taxon>
        <taxon>Flavobacteriaceae</taxon>
        <taxon>Galbibacter</taxon>
    </lineage>
</organism>
<feature type="domain" description="Helicase C-terminal" evidence="10">
    <location>
        <begin position="216"/>
        <end position="376"/>
    </location>
</feature>
<proteinExistence type="inferred from homology"/>
<dbReference type="PROSITE" id="PS51194">
    <property type="entry name" value="HELICASE_CTER"/>
    <property type="match status" value="1"/>
</dbReference>
<name>A0ABT6FUX1_9FLAO</name>
<keyword evidence="3 7" id="KW-0347">Helicase</keyword>
<evidence type="ECO:0000256" key="3">
    <source>
        <dbReference type="ARBA" id="ARBA00022806"/>
    </source>
</evidence>
<keyword evidence="1 7" id="KW-0547">Nucleotide-binding</keyword>
<evidence type="ECO:0000259" key="10">
    <source>
        <dbReference type="PROSITE" id="PS51194"/>
    </source>
</evidence>
<evidence type="ECO:0000256" key="5">
    <source>
        <dbReference type="ARBA" id="ARBA00038437"/>
    </source>
</evidence>
<dbReference type="Gene3D" id="3.40.50.300">
    <property type="entry name" value="P-loop containing nucleotide triphosphate hydrolases"/>
    <property type="match status" value="2"/>
</dbReference>
<dbReference type="RefSeq" id="WP_277900682.1">
    <property type="nucleotide sequence ID" value="NZ_JAPMUA010000005.1"/>
</dbReference>
<dbReference type="InterPro" id="IPR011545">
    <property type="entry name" value="DEAD/DEAH_box_helicase_dom"/>
</dbReference>
<evidence type="ECO:0000256" key="4">
    <source>
        <dbReference type="ARBA" id="ARBA00022840"/>
    </source>
</evidence>
<dbReference type="Proteomes" id="UP001153642">
    <property type="component" value="Unassembled WGS sequence"/>
</dbReference>
<dbReference type="SUPFAM" id="SSF52540">
    <property type="entry name" value="P-loop containing nucleoside triphosphate hydrolases"/>
    <property type="match status" value="1"/>
</dbReference>
<comment type="caution">
    <text evidence="12">The sequence shown here is derived from an EMBL/GenBank/DDBJ whole genome shotgun (WGS) entry which is preliminary data.</text>
</comment>
<evidence type="ECO:0000259" key="11">
    <source>
        <dbReference type="PROSITE" id="PS51195"/>
    </source>
</evidence>
<dbReference type="InterPro" id="IPR027417">
    <property type="entry name" value="P-loop_NTPase"/>
</dbReference>
<reference evidence="12" key="1">
    <citation type="submission" date="2022-11" db="EMBL/GenBank/DDBJ databases">
        <title>High-quality draft genome sequence of Galbibacter sp. strain CMA-7.</title>
        <authorList>
            <person name="Wei L."/>
            <person name="Dong C."/>
            <person name="Shao Z."/>
        </authorList>
    </citation>
    <scope>NUCLEOTIDE SEQUENCE</scope>
    <source>
        <strain evidence="12">CMA-7</strain>
    </source>
</reference>
<gene>
    <name evidence="12" type="ORF">OSR52_14345</name>
</gene>
<dbReference type="SMART" id="SM00487">
    <property type="entry name" value="DEXDc"/>
    <property type="match status" value="1"/>
</dbReference>
<evidence type="ECO:0000256" key="2">
    <source>
        <dbReference type="ARBA" id="ARBA00022801"/>
    </source>
</evidence>
<dbReference type="PANTHER" id="PTHR47959">
    <property type="entry name" value="ATP-DEPENDENT RNA HELICASE RHLE-RELATED"/>
    <property type="match status" value="1"/>
</dbReference>
<dbReference type="EMBL" id="JAPMUA010000005">
    <property type="protein sequence ID" value="MDG3587052.1"/>
    <property type="molecule type" value="Genomic_DNA"/>
</dbReference>
<evidence type="ECO:0000313" key="12">
    <source>
        <dbReference type="EMBL" id="MDG3587052.1"/>
    </source>
</evidence>
<keyword evidence="13" id="KW-1185">Reference proteome</keyword>
<dbReference type="InterPro" id="IPR014001">
    <property type="entry name" value="Helicase_ATP-bd"/>
</dbReference>
<dbReference type="Gene3D" id="3.30.70.330">
    <property type="match status" value="1"/>
</dbReference>
<feature type="region of interest" description="Disordered" evidence="8">
    <location>
        <begin position="531"/>
        <end position="588"/>
    </location>
</feature>
<dbReference type="InterPro" id="IPR005580">
    <property type="entry name" value="DbpA/CsdA_RNA-bd_dom"/>
</dbReference>
<dbReference type="Pfam" id="PF00270">
    <property type="entry name" value="DEAD"/>
    <property type="match status" value="1"/>
</dbReference>
<dbReference type="CDD" id="cd18787">
    <property type="entry name" value="SF2_C_DEAD"/>
    <property type="match status" value="1"/>
</dbReference>
<evidence type="ECO:0000313" key="13">
    <source>
        <dbReference type="Proteomes" id="UP001153642"/>
    </source>
</evidence>
<sequence length="588" mass="66119">MNKFEQLGLNEQLLKAITDMGFETPSEVQEKAIPVLLANETDMVALAQTGTGKTAAFGFPMIQKIDANSKTTQGLILSPTRELCLQIANELKLYSKYYPSLNVTAIYGGASITEQARQVKRGTQIVVATPGRMKDMISRNMVDISKIEYCVLDEADEMLNMGFYEDIKDILSHTPKEKSTWLFSATMPKEVATIAKKFMKNPHEITVGTKNSASENVQHEYYVVSGRDRYLALKRLADTNPDIFSVVFCRTKRDTQKVAERLIEDGYNAGALHGDLSQNQRDIVMKAFRSQQIQMLVATDVAARGIDVDDITHVINYQLPDEIETYTHRSGRTGRAGKSGISMVIITKSEQRKIHAIERIIKQKFEAKKIPTADEICEIQLYHLASKIKNTEINDDVENYLPAINDVLEGIDREELIKKMVSVEFGRFAEYYKKAGDLNVAANSSSNGNDYSSEGNTRYFINVGSRDGYDWMVLKDFLREQLQLEKDDLFKVDVKESFSFFNTDSTHTEKVLATFSEFKMDGRFINVEVSKNARENSRGRGKRSGGGGKRSRRSDKGSGGNYGEKRFGKKGGKGNKPGSGKRRSKKRF</sequence>
<dbReference type="CDD" id="cd12252">
    <property type="entry name" value="RRM_DbpA"/>
    <property type="match status" value="1"/>
</dbReference>